<keyword evidence="8" id="KW-1185">Reference proteome</keyword>
<dbReference type="GO" id="GO:0046983">
    <property type="term" value="F:protein dimerization activity"/>
    <property type="evidence" value="ECO:0007669"/>
    <property type="project" value="InterPro"/>
</dbReference>
<keyword evidence="4" id="KW-0539">Nucleus</keyword>
<dbReference type="PANTHER" id="PTHR13946">
    <property type="entry name" value="DNA-DIRECTED RNA POLYMERASE I,II,III"/>
    <property type="match status" value="1"/>
</dbReference>
<proteinExistence type="inferred from homology"/>
<reference evidence="9" key="1">
    <citation type="submission" date="2024-02" db="UniProtKB">
        <authorList>
            <consortium name="WormBaseParasite"/>
        </authorList>
    </citation>
    <scope>IDENTIFICATION</scope>
</reference>
<evidence type="ECO:0000256" key="3">
    <source>
        <dbReference type="ARBA" id="ARBA00023163"/>
    </source>
</evidence>
<evidence type="ECO:0000313" key="8">
    <source>
        <dbReference type="Proteomes" id="UP000887575"/>
    </source>
</evidence>
<sequence>MGDDIDTSGILPPFRGTKKVEVLDASDPTMLTIVLHEEDHTIGNSLKHILCQMPDVEFCGYNVPHPLENKILLRLQTRNGQPAGKILSEAFQHLETLFKHIGSTFEEAYANSL</sequence>
<dbReference type="GO" id="GO:0005666">
    <property type="term" value="C:RNA polymerase III complex"/>
    <property type="evidence" value="ECO:0007669"/>
    <property type="project" value="TreeGrafter"/>
</dbReference>
<dbReference type="InterPro" id="IPR022905">
    <property type="entry name" value="Rpo11-like"/>
</dbReference>
<comment type="subcellular location">
    <subcellularLocation>
        <location evidence="1">Nucleus</location>
    </subcellularLocation>
</comment>
<evidence type="ECO:0000313" key="9">
    <source>
        <dbReference type="WBParaSite" id="MBELARI_LOCUS14700"/>
    </source>
</evidence>
<evidence type="ECO:0000256" key="1">
    <source>
        <dbReference type="ARBA" id="ARBA00004123"/>
    </source>
</evidence>
<dbReference type="GO" id="GO:0003677">
    <property type="term" value="F:DNA binding"/>
    <property type="evidence" value="ECO:0007669"/>
    <property type="project" value="InterPro"/>
</dbReference>
<dbReference type="GO" id="GO:0005736">
    <property type="term" value="C:RNA polymerase I complex"/>
    <property type="evidence" value="ECO:0007669"/>
    <property type="project" value="TreeGrafter"/>
</dbReference>
<feature type="domain" description="DNA-directed RNA polymerase RBP11-like dimerisation" evidence="7">
    <location>
        <begin position="31"/>
        <end position="102"/>
    </location>
</feature>
<dbReference type="GO" id="GO:0006362">
    <property type="term" value="P:transcription elongation by RNA polymerase I"/>
    <property type="evidence" value="ECO:0007669"/>
    <property type="project" value="TreeGrafter"/>
</dbReference>
<evidence type="ECO:0000256" key="2">
    <source>
        <dbReference type="ARBA" id="ARBA00022478"/>
    </source>
</evidence>
<dbReference type="Gene3D" id="3.30.1360.10">
    <property type="entry name" value="RNA polymerase, RBP11-like subunit"/>
    <property type="match status" value="1"/>
</dbReference>
<dbReference type="HAMAP" id="MF_00261">
    <property type="entry name" value="RNApol_arch_Rpo11"/>
    <property type="match status" value="1"/>
</dbReference>
<dbReference type="InterPro" id="IPR008193">
    <property type="entry name" value="RNA_pol_Rpb11_13-16kDa_CS"/>
</dbReference>
<evidence type="ECO:0000256" key="4">
    <source>
        <dbReference type="ARBA" id="ARBA00023242"/>
    </source>
</evidence>
<dbReference type="Pfam" id="PF13656">
    <property type="entry name" value="RNA_pol_L_2"/>
    <property type="match status" value="1"/>
</dbReference>
<dbReference type="SUPFAM" id="SSF55257">
    <property type="entry name" value="RBP11-like subunits of RNA polymerase"/>
    <property type="match status" value="1"/>
</dbReference>
<dbReference type="GO" id="GO:0003899">
    <property type="term" value="F:DNA-directed RNA polymerase activity"/>
    <property type="evidence" value="ECO:0007669"/>
    <property type="project" value="InterPro"/>
</dbReference>
<dbReference type="InterPro" id="IPR036603">
    <property type="entry name" value="RBP11-like"/>
</dbReference>
<organism evidence="8 9">
    <name type="scientific">Mesorhabditis belari</name>
    <dbReference type="NCBI Taxonomy" id="2138241"/>
    <lineage>
        <taxon>Eukaryota</taxon>
        <taxon>Metazoa</taxon>
        <taxon>Ecdysozoa</taxon>
        <taxon>Nematoda</taxon>
        <taxon>Chromadorea</taxon>
        <taxon>Rhabditida</taxon>
        <taxon>Rhabditina</taxon>
        <taxon>Rhabditomorpha</taxon>
        <taxon>Rhabditoidea</taxon>
        <taxon>Rhabditidae</taxon>
        <taxon>Mesorhabditinae</taxon>
        <taxon>Mesorhabditis</taxon>
    </lineage>
</organism>
<keyword evidence="2" id="KW-0240">DNA-directed RNA polymerase</keyword>
<dbReference type="GO" id="GO:0006383">
    <property type="term" value="P:transcription by RNA polymerase III"/>
    <property type="evidence" value="ECO:0007669"/>
    <property type="project" value="TreeGrafter"/>
</dbReference>
<dbReference type="AlphaFoldDB" id="A0AAF3ELT3"/>
<dbReference type="InterPro" id="IPR009025">
    <property type="entry name" value="RBP11-like_dimer"/>
</dbReference>
<name>A0AAF3ELT3_9BILA</name>
<dbReference type="Proteomes" id="UP000887575">
    <property type="component" value="Unassembled WGS sequence"/>
</dbReference>
<dbReference type="PROSITE" id="PS01154">
    <property type="entry name" value="RNA_POL_L_13KD"/>
    <property type="match status" value="1"/>
</dbReference>
<evidence type="ECO:0000256" key="6">
    <source>
        <dbReference type="ARBA" id="ARBA00031757"/>
    </source>
</evidence>
<dbReference type="WBParaSite" id="MBELARI_LOCUS14700">
    <property type="protein sequence ID" value="MBELARI_LOCUS14700"/>
    <property type="gene ID" value="MBELARI_LOCUS14700"/>
</dbReference>
<dbReference type="InterPro" id="IPR033898">
    <property type="entry name" value="RNAP_AC19"/>
</dbReference>
<dbReference type="CDD" id="cd07029">
    <property type="entry name" value="RNAP_I_III_AC19"/>
    <property type="match status" value="1"/>
</dbReference>
<evidence type="ECO:0000259" key="7">
    <source>
        <dbReference type="Pfam" id="PF13656"/>
    </source>
</evidence>
<comment type="similarity">
    <text evidence="5">Belongs to the archaeal Rpo11/eukaryotic RPB11/RPC19 RNA polymerase subunit family.</text>
</comment>
<accession>A0AAF3ELT3</accession>
<evidence type="ECO:0000256" key="5">
    <source>
        <dbReference type="ARBA" id="ARBA00025751"/>
    </source>
</evidence>
<protein>
    <recommendedName>
        <fullName evidence="6">DNA-directed RNA polymerase I subunit D</fullName>
    </recommendedName>
</protein>
<dbReference type="PANTHER" id="PTHR13946:SF28">
    <property type="entry name" value="DNA-DIRECTED RNA POLYMERASES I AND III SUBUNIT RPAC2"/>
    <property type="match status" value="1"/>
</dbReference>
<keyword evidence="3" id="KW-0804">Transcription</keyword>